<dbReference type="SUPFAM" id="SSF46938">
    <property type="entry name" value="CRAL/TRIO N-terminal domain"/>
    <property type="match status" value="1"/>
</dbReference>
<proteinExistence type="predicted"/>
<dbReference type="GO" id="GO:0008289">
    <property type="term" value="F:lipid binding"/>
    <property type="evidence" value="ECO:0007669"/>
    <property type="project" value="UniProtKB-KW"/>
</dbReference>
<dbReference type="InterPro" id="IPR036273">
    <property type="entry name" value="CRAL/TRIO_N_dom_sf"/>
</dbReference>
<dbReference type="EMBL" id="JAATJU010022201">
    <property type="protein sequence ID" value="KAH0511308.1"/>
    <property type="molecule type" value="Genomic_DNA"/>
</dbReference>
<keyword evidence="1" id="KW-0446">Lipid-binding</keyword>
<reference evidence="4" key="1">
    <citation type="submission" date="2020-03" db="EMBL/GenBank/DDBJ databases">
        <title>Studies in the Genomics of Life Span.</title>
        <authorList>
            <person name="Glass D."/>
        </authorList>
    </citation>
    <scope>NUCLEOTIDE SEQUENCE</scope>
    <source>
        <strain evidence="4">LTLLF</strain>
        <tissue evidence="4">Muscle</tissue>
    </source>
</reference>
<evidence type="ECO:0000313" key="5">
    <source>
        <dbReference type="Proteomes" id="UP000710432"/>
    </source>
</evidence>
<accession>A0A8J6GKB0</accession>
<evidence type="ECO:0000313" key="4">
    <source>
        <dbReference type="EMBL" id="KAH0511308.1"/>
    </source>
</evidence>
<dbReference type="Pfam" id="PF03765">
    <property type="entry name" value="CRAL_TRIO_N"/>
    <property type="match status" value="1"/>
</dbReference>
<feature type="domain" description="CRAL/TRIO N-terminal" evidence="3">
    <location>
        <begin position="48"/>
        <end position="67"/>
    </location>
</feature>
<protein>
    <submittedName>
        <fullName evidence="4">Alpha-tocopherol transfer protein</fullName>
    </submittedName>
</protein>
<dbReference type="Gene3D" id="1.10.8.20">
    <property type="entry name" value="N-terminal domain of phosphatidylinositol transfer protein sec14p"/>
    <property type="match status" value="1"/>
</dbReference>
<gene>
    <name evidence="4" type="ORF">LTLLF_150485</name>
</gene>
<organism evidence="4 5">
    <name type="scientific">Microtus ochrogaster</name>
    <name type="common">Prairie vole</name>
    <dbReference type="NCBI Taxonomy" id="79684"/>
    <lineage>
        <taxon>Eukaryota</taxon>
        <taxon>Metazoa</taxon>
        <taxon>Chordata</taxon>
        <taxon>Craniata</taxon>
        <taxon>Vertebrata</taxon>
        <taxon>Euteleostomi</taxon>
        <taxon>Mammalia</taxon>
        <taxon>Eutheria</taxon>
        <taxon>Euarchontoglires</taxon>
        <taxon>Glires</taxon>
        <taxon>Rodentia</taxon>
        <taxon>Myomorpha</taxon>
        <taxon>Muroidea</taxon>
        <taxon>Cricetidae</taxon>
        <taxon>Arvicolinae</taxon>
        <taxon>Microtus</taxon>
    </lineage>
</organism>
<dbReference type="AlphaFoldDB" id="A0A8J6GKB0"/>
<sequence length="83" mass="9386">MAEMRSGPVAGPQLNALPDNSPLVQPGLRELRRRAEEAGVPQTPHPLTDAFLLRFLRARDFDLDLAWRVSVQDPREPGLEMWL</sequence>
<dbReference type="InterPro" id="IPR011074">
    <property type="entry name" value="CRAL/TRIO_N_dom"/>
</dbReference>
<dbReference type="FunFam" id="1.10.8.20:FF:000003">
    <property type="entry name" value="Alpha-tocopherol transfer protein"/>
    <property type="match status" value="1"/>
</dbReference>
<evidence type="ECO:0000256" key="1">
    <source>
        <dbReference type="ARBA" id="ARBA00023121"/>
    </source>
</evidence>
<dbReference type="Proteomes" id="UP000710432">
    <property type="component" value="Unassembled WGS sequence"/>
</dbReference>
<name>A0A8J6GKB0_MICOH</name>
<feature type="region of interest" description="Disordered" evidence="2">
    <location>
        <begin position="1"/>
        <end position="23"/>
    </location>
</feature>
<evidence type="ECO:0000256" key="2">
    <source>
        <dbReference type="SAM" id="MobiDB-lite"/>
    </source>
</evidence>
<evidence type="ECO:0000259" key="3">
    <source>
        <dbReference type="Pfam" id="PF03765"/>
    </source>
</evidence>
<comment type="caution">
    <text evidence="4">The sequence shown here is derived from an EMBL/GenBank/DDBJ whole genome shotgun (WGS) entry which is preliminary data.</text>
</comment>